<dbReference type="AlphaFoldDB" id="A0AAV5GXS7"/>
<gene>
    <name evidence="3" type="ORF">Rhopal_007872-T1</name>
</gene>
<feature type="compositionally biased region" description="Pro residues" evidence="1">
    <location>
        <begin position="21"/>
        <end position="38"/>
    </location>
</feature>
<evidence type="ECO:0000256" key="1">
    <source>
        <dbReference type="SAM" id="MobiDB-lite"/>
    </source>
</evidence>
<dbReference type="CDD" id="cd16279">
    <property type="entry name" value="metallo-hydrolase-like_MBL-fold"/>
    <property type="match status" value="1"/>
</dbReference>
<name>A0AAV5GXS7_9BASI</name>
<feature type="domain" description="Metallo-beta-lactamase" evidence="2">
    <location>
        <begin position="125"/>
        <end position="341"/>
    </location>
</feature>
<dbReference type="EMBL" id="BQKY01000018">
    <property type="protein sequence ID" value="GJN94780.1"/>
    <property type="molecule type" value="Genomic_DNA"/>
</dbReference>
<evidence type="ECO:0000259" key="2">
    <source>
        <dbReference type="Pfam" id="PF12706"/>
    </source>
</evidence>
<reference evidence="3 4" key="1">
    <citation type="submission" date="2021-12" db="EMBL/GenBank/DDBJ databases">
        <title>High titer production of polyol ester of fatty acids by Rhodotorula paludigena BS15 towards product separation-free biomass refinery.</title>
        <authorList>
            <person name="Mano J."/>
            <person name="Ono H."/>
            <person name="Tanaka T."/>
            <person name="Naito K."/>
            <person name="Sushida H."/>
            <person name="Ike M."/>
            <person name="Tokuyasu K."/>
            <person name="Kitaoka M."/>
        </authorList>
    </citation>
    <scope>NUCLEOTIDE SEQUENCE [LARGE SCALE GENOMIC DNA]</scope>
    <source>
        <strain evidence="3 4">BS15</strain>
    </source>
</reference>
<feature type="compositionally biased region" description="Basic and acidic residues" evidence="1">
    <location>
        <begin position="457"/>
        <end position="468"/>
    </location>
</feature>
<dbReference type="SUPFAM" id="SSF56281">
    <property type="entry name" value="Metallo-hydrolase/oxidoreductase"/>
    <property type="match status" value="1"/>
</dbReference>
<sequence length="485" mass="53431">MRGEAPISFANSARPGFATPSPSPSPPASPVPAKPPDLPFLDTSTRARTAPQLSKGSTSSRRCKLLLLGTGGSAAVPDIACVTDPQKGCKCCLDTVGNPRSKNIRGNTGAVVRLPGLREGDEDKTILIDCGKTFREQALKFFPKNGLRKIDACVLTHHHADAIDGLDDLRAWTYKSAIESTIPVYCTRRTYYEIRASFGYMVSKAAASGSGALPSFEWHVMPDDQDWEICGVTFTPVPVHHGQWFTTPPRPLIALGFLIDSSVLYISDVSYIPEEQWTRLSSYLSLPTQNGLFPSSPRQLPRLQALIIDSGAALRLGPSHFALPQAIATSRRLGALRTYLTDLGHRTTHDLWCAFGREFGRGRTSRKSWHARANGAQATPAWRVRDEREQQPPAEEVYAGLEARARVEDRELWIERALEAVEQWAGGVLPGRWVRPAVDGMVIEWESPPEEGLDEVETLRGESGRGGERGGWGETRVWDDEYAYE</sequence>
<dbReference type="Proteomes" id="UP001342314">
    <property type="component" value="Unassembled WGS sequence"/>
</dbReference>
<dbReference type="InterPro" id="IPR001279">
    <property type="entry name" value="Metallo-B-lactamas"/>
</dbReference>
<comment type="caution">
    <text evidence="3">The sequence shown here is derived from an EMBL/GenBank/DDBJ whole genome shotgun (WGS) entry which is preliminary data.</text>
</comment>
<dbReference type="InterPro" id="IPR036866">
    <property type="entry name" value="RibonucZ/Hydroxyglut_hydro"/>
</dbReference>
<dbReference type="Pfam" id="PF12706">
    <property type="entry name" value="Lactamase_B_2"/>
    <property type="match status" value="1"/>
</dbReference>
<feature type="region of interest" description="Disordered" evidence="1">
    <location>
        <begin position="1"/>
        <end position="43"/>
    </location>
</feature>
<dbReference type="Gene3D" id="3.60.15.10">
    <property type="entry name" value="Ribonuclease Z/Hydroxyacylglutathione hydrolase-like"/>
    <property type="match status" value="1"/>
</dbReference>
<evidence type="ECO:0000313" key="3">
    <source>
        <dbReference type="EMBL" id="GJN94780.1"/>
    </source>
</evidence>
<dbReference type="PANTHER" id="PTHR42663:SF6">
    <property type="entry name" value="HYDROLASE C777.06C-RELATED"/>
    <property type="match status" value="1"/>
</dbReference>
<dbReference type="PANTHER" id="PTHR42663">
    <property type="entry name" value="HYDROLASE C777.06C-RELATED-RELATED"/>
    <property type="match status" value="1"/>
</dbReference>
<proteinExistence type="predicted"/>
<feature type="region of interest" description="Disordered" evidence="1">
    <location>
        <begin position="450"/>
        <end position="485"/>
    </location>
</feature>
<keyword evidence="4" id="KW-1185">Reference proteome</keyword>
<protein>
    <recommendedName>
        <fullName evidence="2">Metallo-beta-lactamase domain-containing protein</fullName>
    </recommendedName>
</protein>
<evidence type="ECO:0000313" key="4">
    <source>
        <dbReference type="Proteomes" id="UP001342314"/>
    </source>
</evidence>
<accession>A0AAV5GXS7</accession>
<organism evidence="3 4">
    <name type="scientific">Rhodotorula paludigena</name>
    <dbReference type="NCBI Taxonomy" id="86838"/>
    <lineage>
        <taxon>Eukaryota</taxon>
        <taxon>Fungi</taxon>
        <taxon>Dikarya</taxon>
        <taxon>Basidiomycota</taxon>
        <taxon>Pucciniomycotina</taxon>
        <taxon>Microbotryomycetes</taxon>
        <taxon>Sporidiobolales</taxon>
        <taxon>Sporidiobolaceae</taxon>
        <taxon>Rhodotorula</taxon>
    </lineage>
</organism>